<feature type="chain" id="PRO_5046918734" evidence="1">
    <location>
        <begin position="31"/>
        <end position="141"/>
    </location>
</feature>
<reference evidence="2" key="1">
    <citation type="submission" date="2021-10" db="EMBL/GenBank/DDBJ databases">
        <title>Streptomyces nigrumlapis sp.nov.,an antimicrobial producing actinobacterium isolated from Black Gobi rocks.</title>
        <authorList>
            <person name="Wen Y."/>
            <person name="Zhang W."/>
            <person name="Liu X.G."/>
        </authorList>
    </citation>
    <scope>NUCLEOTIDE SEQUENCE</scope>
    <source>
        <strain evidence="2">ST13-2-2</strain>
    </source>
</reference>
<dbReference type="Proteomes" id="UP000830115">
    <property type="component" value="Chromosome"/>
</dbReference>
<dbReference type="Pfam" id="PF03995">
    <property type="entry name" value="Inhibitor_I36"/>
    <property type="match status" value="1"/>
</dbReference>
<evidence type="ECO:0000313" key="3">
    <source>
        <dbReference type="Proteomes" id="UP000830115"/>
    </source>
</evidence>
<sequence>MTITATRRRIGIGVAALALAGTGIGSTAYAAGNGSSAAGKAETGVTAKGAGACPKGYLCVWPKKNYKGRMQKVAGNNRDLARFGGAFGSRIYSVYNHGRSCDVKVWAGKNYTGKSRVYKKGTKFVDPDGGVIHSNKWINCR</sequence>
<keyword evidence="3" id="KW-1185">Reference proteome</keyword>
<gene>
    <name evidence="2" type="ORF">K9S39_18060</name>
</gene>
<proteinExistence type="predicted"/>
<accession>A0ABY4M6V6</accession>
<protein>
    <submittedName>
        <fullName evidence="2">Peptidase inhibitor family I36 protein</fullName>
    </submittedName>
</protein>
<evidence type="ECO:0000313" key="2">
    <source>
        <dbReference type="EMBL" id="UQA93501.1"/>
    </source>
</evidence>
<name>A0ABY4M6V6_9ACTN</name>
<evidence type="ECO:0000256" key="1">
    <source>
        <dbReference type="SAM" id="SignalP"/>
    </source>
</evidence>
<dbReference type="EMBL" id="CP086322">
    <property type="protein sequence ID" value="UQA93501.1"/>
    <property type="molecule type" value="Genomic_DNA"/>
</dbReference>
<keyword evidence="1" id="KW-0732">Signal</keyword>
<organism evidence="2 3">
    <name type="scientific">Streptomyces halobius</name>
    <dbReference type="NCBI Taxonomy" id="2879846"/>
    <lineage>
        <taxon>Bacteria</taxon>
        <taxon>Bacillati</taxon>
        <taxon>Actinomycetota</taxon>
        <taxon>Actinomycetes</taxon>
        <taxon>Kitasatosporales</taxon>
        <taxon>Streptomycetaceae</taxon>
        <taxon>Streptomyces</taxon>
    </lineage>
</organism>
<dbReference type="RefSeq" id="WP_248864380.1">
    <property type="nucleotide sequence ID" value="NZ_CP086322.1"/>
</dbReference>
<dbReference type="Gene3D" id="2.60.20.10">
    <property type="entry name" value="Crystallins"/>
    <property type="match status" value="1"/>
</dbReference>
<feature type="signal peptide" evidence="1">
    <location>
        <begin position="1"/>
        <end position="30"/>
    </location>
</feature>